<evidence type="ECO:0000256" key="7">
    <source>
        <dbReference type="SAM" id="SignalP"/>
    </source>
</evidence>
<feature type="compositionally biased region" description="Low complexity" evidence="5">
    <location>
        <begin position="336"/>
        <end position="352"/>
    </location>
</feature>
<evidence type="ECO:0000313" key="9">
    <source>
        <dbReference type="Proteomes" id="UP000236664"/>
    </source>
</evidence>
<evidence type="ECO:0000256" key="2">
    <source>
        <dbReference type="ARBA" id="ARBA00022692"/>
    </source>
</evidence>
<feature type="compositionally biased region" description="Low complexity" evidence="5">
    <location>
        <begin position="301"/>
        <end position="320"/>
    </location>
</feature>
<evidence type="ECO:0000256" key="4">
    <source>
        <dbReference type="ARBA" id="ARBA00023136"/>
    </source>
</evidence>
<evidence type="ECO:0000313" key="8">
    <source>
        <dbReference type="EMBL" id="PNP85401.1"/>
    </source>
</evidence>
<keyword evidence="3 6" id="KW-1133">Transmembrane helix</keyword>
<keyword evidence="4 6" id="KW-0472">Membrane</keyword>
<dbReference type="InterPro" id="IPR051694">
    <property type="entry name" value="Immunoregulatory_rcpt-like"/>
</dbReference>
<keyword evidence="9" id="KW-1185">Reference proteome</keyword>
<protein>
    <recommendedName>
        <fullName evidence="10">Mid2 domain-containing protein</fullName>
    </recommendedName>
</protein>
<dbReference type="PANTHER" id="PTHR15549">
    <property type="entry name" value="PAIRED IMMUNOGLOBULIN-LIKE TYPE 2 RECEPTOR"/>
    <property type="match status" value="1"/>
</dbReference>
<feature type="region of interest" description="Disordered" evidence="5">
    <location>
        <begin position="275"/>
        <end position="392"/>
    </location>
</feature>
<keyword evidence="2 6" id="KW-0812">Transmembrane</keyword>
<keyword evidence="7" id="KW-0732">Signal</keyword>
<evidence type="ECO:0000256" key="6">
    <source>
        <dbReference type="SAM" id="Phobius"/>
    </source>
</evidence>
<dbReference type="EMBL" id="MTQA01000019">
    <property type="protein sequence ID" value="PNP85401.1"/>
    <property type="molecule type" value="Genomic_DNA"/>
</dbReference>
<feature type="chain" id="PRO_5014425972" description="Mid2 domain-containing protein" evidence="7">
    <location>
        <begin position="21"/>
        <end position="392"/>
    </location>
</feature>
<dbReference type="PANTHER" id="PTHR15549:SF26">
    <property type="entry name" value="AXIAL BUDDING PATTERN PROTEIN 2-RELATED"/>
    <property type="match status" value="1"/>
</dbReference>
<accession>A0A2K0WSX5</accession>
<evidence type="ECO:0000256" key="5">
    <source>
        <dbReference type="SAM" id="MobiDB-lite"/>
    </source>
</evidence>
<feature type="transmembrane region" description="Helical" evidence="6">
    <location>
        <begin position="245"/>
        <end position="270"/>
    </location>
</feature>
<feature type="region of interest" description="Disordered" evidence="5">
    <location>
        <begin position="207"/>
        <end position="246"/>
    </location>
</feature>
<evidence type="ECO:0000256" key="1">
    <source>
        <dbReference type="ARBA" id="ARBA00004167"/>
    </source>
</evidence>
<feature type="compositionally biased region" description="Low complexity" evidence="5">
    <location>
        <begin position="217"/>
        <end position="234"/>
    </location>
</feature>
<evidence type="ECO:0008006" key="10">
    <source>
        <dbReference type="Google" id="ProtNLM"/>
    </source>
</evidence>
<dbReference type="GO" id="GO:0016020">
    <property type="term" value="C:membrane"/>
    <property type="evidence" value="ECO:0007669"/>
    <property type="project" value="UniProtKB-SubCell"/>
</dbReference>
<proteinExistence type="predicted"/>
<feature type="signal peptide" evidence="7">
    <location>
        <begin position="1"/>
        <end position="20"/>
    </location>
</feature>
<sequence length="392" mass="41010">MRLSSQALLLSGAMLQVTNAMEMAHAAQRNRVRDEPAAITGAPYGMIHEAELLVGHNGLHARQADSSSEPLVVTIAPDKTCGYLSGEAGAAVTCDNGRPCSWAAVSRSGLVGCGSDIYILCVESSIAVDPSSCDDVCQSNTFYLKCTDSDQPFCRTYAFPSGVADYRCASTPVEKPQSVDFTYDGQENANFRTTTLSDGIASQSLTAVTSNSGSAGQATETETQTDTTTTSEAPEPTKKSKSTPVGAIVGGVVGGVAVIGLIGLGVFCLLRRRKSKPEPAPAPAPAQPVMAQQQAPPPAPMHQNPYPQQQHYQPAAQPYPDHSMAASPAPSDARISMMSGPMSSAGPASPGGWHQQPSPPPFHTPAPAYEMAGPEAREQEPVYEMGSDSVKK</sequence>
<dbReference type="GO" id="GO:0071944">
    <property type="term" value="C:cell periphery"/>
    <property type="evidence" value="ECO:0007669"/>
    <property type="project" value="UniProtKB-ARBA"/>
</dbReference>
<gene>
    <name evidence="8" type="ORF">FNYG_01230</name>
</gene>
<dbReference type="AlphaFoldDB" id="A0A2K0WSX5"/>
<dbReference type="STRING" id="42673.A0A2K0WSX5"/>
<comment type="subcellular location">
    <subcellularLocation>
        <location evidence="1">Membrane</location>
        <topology evidence="1">Single-pass membrane protein</topology>
    </subcellularLocation>
</comment>
<feature type="compositionally biased region" description="Polar residues" evidence="5">
    <location>
        <begin position="207"/>
        <end position="216"/>
    </location>
</feature>
<dbReference type="OrthoDB" id="5347452at2759"/>
<comment type="caution">
    <text evidence="8">The sequence shown here is derived from an EMBL/GenBank/DDBJ whole genome shotgun (WGS) entry which is preliminary data.</text>
</comment>
<organism evidence="8 9">
    <name type="scientific">Gibberella nygamai</name>
    <name type="common">Bean root rot disease fungus</name>
    <name type="synonym">Fusarium nygamai</name>
    <dbReference type="NCBI Taxonomy" id="42673"/>
    <lineage>
        <taxon>Eukaryota</taxon>
        <taxon>Fungi</taxon>
        <taxon>Dikarya</taxon>
        <taxon>Ascomycota</taxon>
        <taxon>Pezizomycotina</taxon>
        <taxon>Sordariomycetes</taxon>
        <taxon>Hypocreomycetidae</taxon>
        <taxon>Hypocreales</taxon>
        <taxon>Nectriaceae</taxon>
        <taxon>Fusarium</taxon>
        <taxon>Fusarium fujikuroi species complex</taxon>
    </lineage>
</organism>
<reference evidence="8 9" key="1">
    <citation type="submission" date="2017-06" db="EMBL/GenBank/DDBJ databases">
        <title>Genome of Fusarium nygamai isolate CS10214.</title>
        <authorList>
            <person name="Gardiner D.M."/>
            <person name="Obanor F."/>
            <person name="Kazan K."/>
        </authorList>
    </citation>
    <scope>NUCLEOTIDE SEQUENCE [LARGE SCALE GENOMIC DNA]</scope>
    <source>
        <strain evidence="8 9">CS10214</strain>
    </source>
</reference>
<name>A0A2K0WSX5_GIBNY</name>
<dbReference type="Proteomes" id="UP000236664">
    <property type="component" value="Unassembled WGS sequence"/>
</dbReference>
<evidence type="ECO:0000256" key="3">
    <source>
        <dbReference type="ARBA" id="ARBA00022989"/>
    </source>
</evidence>